<accession>A0A517ZWV9</accession>
<organism evidence="15 16">
    <name type="scientific">Symmachiella dynata</name>
    <dbReference type="NCBI Taxonomy" id="2527995"/>
    <lineage>
        <taxon>Bacteria</taxon>
        <taxon>Pseudomonadati</taxon>
        <taxon>Planctomycetota</taxon>
        <taxon>Planctomycetia</taxon>
        <taxon>Planctomycetales</taxon>
        <taxon>Planctomycetaceae</taxon>
        <taxon>Symmachiella</taxon>
    </lineage>
</organism>
<dbReference type="AlphaFoldDB" id="A0A517ZWV9"/>
<keyword evidence="9 10" id="KW-0961">Cell wall biogenesis/degradation</keyword>
<dbReference type="PANTHER" id="PTHR43024">
    <property type="entry name" value="UDP-N-ACETYLMURAMOYL-TRIPEPTIDE--D-ALANYL-D-ALANINE LIGASE"/>
    <property type="match status" value="1"/>
</dbReference>
<dbReference type="InterPro" id="IPR036615">
    <property type="entry name" value="Mur_ligase_C_dom_sf"/>
</dbReference>
<dbReference type="GO" id="GO:0009252">
    <property type="term" value="P:peptidoglycan biosynthetic process"/>
    <property type="evidence" value="ECO:0007669"/>
    <property type="project" value="UniProtKB-UniRule"/>
</dbReference>
<gene>
    <name evidence="10 15" type="primary">murF</name>
    <name evidence="15" type="ORF">Mal52_54680</name>
</gene>
<keyword evidence="16" id="KW-1185">Reference proteome</keyword>
<evidence type="ECO:0000256" key="7">
    <source>
        <dbReference type="ARBA" id="ARBA00022984"/>
    </source>
</evidence>
<evidence type="ECO:0000256" key="5">
    <source>
        <dbReference type="ARBA" id="ARBA00022840"/>
    </source>
</evidence>
<comment type="subcellular location">
    <subcellularLocation>
        <location evidence="10 11">Cytoplasm</location>
    </subcellularLocation>
</comment>
<evidence type="ECO:0000256" key="3">
    <source>
        <dbReference type="ARBA" id="ARBA00022618"/>
    </source>
</evidence>
<keyword evidence="5 10" id="KW-0067">ATP-binding</keyword>
<keyword evidence="8 10" id="KW-0131">Cell cycle</keyword>
<dbReference type="GO" id="GO:0005524">
    <property type="term" value="F:ATP binding"/>
    <property type="evidence" value="ECO:0007669"/>
    <property type="project" value="UniProtKB-UniRule"/>
</dbReference>
<comment type="pathway">
    <text evidence="10 11">Cell wall biogenesis; peptidoglycan biosynthesis.</text>
</comment>
<dbReference type="NCBIfam" id="TIGR01143">
    <property type="entry name" value="murF"/>
    <property type="match status" value="1"/>
</dbReference>
<comment type="function">
    <text evidence="10 11">Involved in cell wall formation. Catalyzes the final step in the synthesis of UDP-N-acetylmuramoyl-pentapeptide, the precursor of murein.</text>
</comment>
<dbReference type="PANTHER" id="PTHR43024:SF1">
    <property type="entry name" value="UDP-N-ACETYLMURAMOYL-TRIPEPTIDE--D-ALANYL-D-ALANINE LIGASE"/>
    <property type="match status" value="1"/>
</dbReference>
<evidence type="ECO:0000259" key="14">
    <source>
        <dbReference type="Pfam" id="PF08245"/>
    </source>
</evidence>
<evidence type="ECO:0000256" key="2">
    <source>
        <dbReference type="ARBA" id="ARBA00022598"/>
    </source>
</evidence>
<comment type="similarity">
    <text evidence="10">Belongs to the MurCDEF family. MurF subfamily.</text>
</comment>
<evidence type="ECO:0000256" key="4">
    <source>
        <dbReference type="ARBA" id="ARBA00022741"/>
    </source>
</evidence>
<dbReference type="SUPFAM" id="SSF63418">
    <property type="entry name" value="MurE/MurF N-terminal domain"/>
    <property type="match status" value="1"/>
</dbReference>
<dbReference type="EMBL" id="CP036276">
    <property type="protein sequence ID" value="QDU46940.1"/>
    <property type="molecule type" value="Genomic_DNA"/>
</dbReference>
<name>A0A517ZWV9_9PLAN</name>
<evidence type="ECO:0000256" key="10">
    <source>
        <dbReference type="HAMAP-Rule" id="MF_02019"/>
    </source>
</evidence>
<dbReference type="SUPFAM" id="SSF53244">
    <property type="entry name" value="MurD-like peptide ligases, peptide-binding domain"/>
    <property type="match status" value="1"/>
</dbReference>
<dbReference type="Gene3D" id="3.40.1190.10">
    <property type="entry name" value="Mur-like, catalytic domain"/>
    <property type="match status" value="1"/>
</dbReference>
<evidence type="ECO:0000256" key="6">
    <source>
        <dbReference type="ARBA" id="ARBA00022960"/>
    </source>
</evidence>
<feature type="domain" description="Mur ligase C-terminal" evidence="13">
    <location>
        <begin position="320"/>
        <end position="446"/>
    </location>
</feature>
<feature type="binding site" evidence="10">
    <location>
        <begin position="118"/>
        <end position="124"/>
    </location>
    <ligand>
        <name>ATP</name>
        <dbReference type="ChEBI" id="CHEBI:30616"/>
    </ligand>
</feature>
<dbReference type="InterPro" id="IPR035911">
    <property type="entry name" value="MurE/MurF_N"/>
</dbReference>
<dbReference type="EC" id="6.3.2.10" evidence="10 11"/>
<dbReference type="InterPro" id="IPR004101">
    <property type="entry name" value="Mur_ligase_C"/>
</dbReference>
<dbReference type="GO" id="GO:0047480">
    <property type="term" value="F:UDP-N-acetylmuramoyl-tripeptide-D-alanyl-D-alanine ligase activity"/>
    <property type="evidence" value="ECO:0007669"/>
    <property type="project" value="UniProtKB-UniRule"/>
</dbReference>
<dbReference type="InterPro" id="IPR005863">
    <property type="entry name" value="UDP-N-AcMur_synth"/>
</dbReference>
<dbReference type="Gene3D" id="3.90.190.20">
    <property type="entry name" value="Mur ligase, C-terminal domain"/>
    <property type="match status" value="1"/>
</dbReference>
<keyword evidence="4 10" id="KW-0547">Nucleotide-binding</keyword>
<dbReference type="HAMAP" id="MF_02019">
    <property type="entry name" value="MurF"/>
    <property type="match status" value="1"/>
</dbReference>
<dbReference type="UniPathway" id="UPA00219"/>
<dbReference type="InterPro" id="IPR036565">
    <property type="entry name" value="Mur-like_cat_sf"/>
</dbReference>
<dbReference type="Proteomes" id="UP000319383">
    <property type="component" value="Chromosome"/>
</dbReference>
<dbReference type="Gene3D" id="3.40.1390.10">
    <property type="entry name" value="MurE/MurF, N-terminal domain"/>
    <property type="match status" value="1"/>
</dbReference>
<proteinExistence type="inferred from homology"/>
<evidence type="ECO:0000259" key="12">
    <source>
        <dbReference type="Pfam" id="PF01225"/>
    </source>
</evidence>
<dbReference type="GO" id="GO:0071555">
    <property type="term" value="P:cell wall organization"/>
    <property type="evidence" value="ECO:0007669"/>
    <property type="project" value="UniProtKB-KW"/>
</dbReference>
<feature type="domain" description="Mur ligase central" evidence="14">
    <location>
        <begin position="116"/>
        <end position="298"/>
    </location>
</feature>
<protein>
    <recommendedName>
        <fullName evidence="10 11">UDP-N-acetylmuramoyl-tripeptide--D-alanyl-D-alanine ligase</fullName>
        <ecNumber evidence="10 11">6.3.2.10</ecNumber>
    </recommendedName>
    <alternativeName>
        <fullName evidence="10">D-alanyl-D-alanine-adding enzyme</fullName>
    </alternativeName>
</protein>
<evidence type="ECO:0000256" key="8">
    <source>
        <dbReference type="ARBA" id="ARBA00023306"/>
    </source>
</evidence>
<evidence type="ECO:0000313" key="16">
    <source>
        <dbReference type="Proteomes" id="UP000319383"/>
    </source>
</evidence>
<sequence length="474" mass="51353">MQRCNFNMDPISISDLLVATGGHAADGLDRDINFNQVVIDSRQVTPGSVFWALPGTLCDGHDFVRDACQRGAAFCVVNSDRNDWGGPVVKVAHTGAALSRFAQWYREQLEPLVIGVTGSVGKTTTREMIHAALSADHCGIRSIANYNNEIGLPLSLFQLEKSHDYGVLEMGACHSGDIRDLCAIAQPEVGVITGIVPVHLEKFGSLEQIIQTKAELLQALPSDGFAVVNGDCPHAQSVAAYANCPVIFVGESQENEYRATNVRASQHQLSFHVGDHEYHIPVSGRHHLPAALCAVAVATEVGMAAEQIAKGLLRFATAAGRCQIKQIGPWTIIDDSYNANPTSMRAACQLMQAWKTGNKKIAVVGDMLELGDEAGRYHHDLGIQIAQSDIDCLLAYGDNAYNVIAGAFEAGMDAHQMAECPMFESLLMNLDCWLEAGDVLLVKGSRTMRMERVVEWATRQTEEINNLDALSVPA</sequence>
<dbReference type="Pfam" id="PF02875">
    <property type="entry name" value="Mur_ligase_C"/>
    <property type="match status" value="1"/>
</dbReference>
<keyword evidence="7 10" id="KW-0573">Peptidoglycan synthesis</keyword>
<dbReference type="GO" id="GO:0008766">
    <property type="term" value="F:UDP-N-acetylmuramoylalanyl-D-glutamyl-2,6-diaminopimelate-D-alanyl-D-alanine ligase activity"/>
    <property type="evidence" value="ECO:0007669"/>
    <property type="project" value="RHEA"/>
</dbReference>
<evidence type="ECO:0000256" key="9">
    <source>
        <dbReference type="ARBA" id="ARBA00023316"/>
    </source>
</evidence>
<dbReference type="InterPro" id="IPR051046">
    <property type="entry name" value="MurCDEF_CellWall_CoF430Synth"/>
</dbReference>
<dbReference type="GO" id="GO:0005737">
    <property type="term" value="C:cytoplasm"/>
    <property type="evidence" value="ECO:0007669"/>
    <property type="project" value="UniProtKB-SubCell"/>
</dbReference>
<feature type="domain" description="Mur ligase N-terminal catalytic" evidence="12">
    <location>
        <begin position="35"/>
        <end position="81"/>
    </location>
</feature>
<evidence type="ECO:0000313" key="15">
    <source>
        <dbReference type="EMBL" id="QDU46940.1"/>
    </source>
</evidence>
<dbReference type="Pfam" id="PF08245">
    <property type="entry name" value="Mur_ligase_M"/>
    <property type="match status" value="1"/>
</dbReference>
<dbReference type="GO" id="GO:0051301">
    <property type="term" value="P:cell division"/>
    <property type="evidence" value="ECO:0007669"/>
    <property type="project" value="UniProtKB-KW"/>
</dbReference>
<keyword evidence="2 10" id="KW-0436">Ligase</keyword>
<dbReference type="InterPro" id="IPR000713">
    <property type="entry name" value="Mur_ligase_N"/>
</dbReference>
<dbReference type="InterPro" id="IPR013221">
    <property type="entry name" value="Mur_ligase_cen"/>
</dbReference>
<evidence type="ECO:0000256" key="11">
    <source>
        <dbReference type="RuleBase" id="RU004136"/>
    </source>
</evidence>
<keyword evidence="1 10" id="KW-0963">Cytoplasm</keyword>
<comment type="catalytic activity">
    <reaction evidence="10 11">
        <text>D-alanyl-D-alanine + UDP-N-acetyl-alpha-D-muramoyl-L-alanyl-gamma-D-glutamyl-meso-2,6-diaminopimelate + ATP = UDP-N-acetyl-alpha-D-muramoyl-L-alanyl-gamma-D-glutamyl-meso-2,6-diaminopimeloyl-D-alanyl-D-alanine + ADP + phosphate + H(+)</text>
        <dbReference type="Rhea" id="RHEA:28374"/>
        <dbReference type="ChEBI" id="CHEBI:15378"/>
        <dbReference type="ChEBI" id="CHEBI:30616"/>
        <dbReference type="ChEBI" id="CHEBI:43474"/>
        <dbReference type="ChEBI" id="CHEBI:57822"/>
        <dbReference type="ChEBI" id="CHEBI:61386"/>
        <dbReference type="ChEBI" id="CHEBI:83905"/>
        <dbReference type="ChEBI" id="CHEBI:456216"/>
        <dbReference type="EC" id="6.3.2.10"/>
    </reaction>
</comment>
<evidence type="ECO:0000256" key="1">
    <source>
        <dbReference type="ARBA" id="ARBA00022490"/>
    </source>
</evidence>
<reference evidence="15 16" key="1">
    <citation type="submission" date="2019-02" db="EMBL/GenBank/DDBJ databases">
        <title>Deep-cultivation of Planctomycetes and their phenomic and genomic characterization uncovers novel biology.</title>
        <authorList>
            <person name="Wiegand S."/>
            <person name="Jogler M."/>
            <person name="Boedeker C."/>
            <person name="Pinto D."/>
            <person name="Vollmers J."/>
            <person name="Rivas-Marin E."/>
            <person name="Kohn T."/>
            <person name="Peeters S.H."/>
            <person name="Heuer A."/>
            <person name="Rast P."/>
            <person name="Oberbeckmann S."/>
            <person name="Bunk B."/>
            <person name="Jeske O."/>
            <person name="Meyerdierks A."/>
            <person name="Storesund J.E."/>
            <person name="Kallscheuer N."/>
            <person name="Luecker S."/>
            <person name="Lage O.M."/>
            <person name="Pohl T."/>
            <person name="Merkel B.J."/>
            <person name="Hornburger P."/>
            <person name="Mueller R.-W."/>
            <person name="Bruemmer F."/>
            <person name="Labrenz M."/>
            <person name="Spormann A.M."/>
            <person name="Op den Camp H."/>
            <person name="Overmann J."/>
            <person name="Amann R."/>
            <person name="Jetten M.S.M."/>
            <person name="Mascher T."/>
            <person name="Medema M.H."/>
            <person name="Devos D.P."/>
            <person name="Kaster A.-K."/>
            <person name="Ovreas L."/>
            <person name="Rohde M."/>
            <person name="Galperin M.Y."/>
            <person name="Jogler C."/>
        </authorList>
    </citation>
    <scope>NUCLEOTIDE SEQUENCE [LARGE SCALE GENOMIC DNA]</scope>
    <source>
        <strain evidence="15 16">Mal52</strain>
    </source>
</reference>
<dbReference type="GO" id="GO:0008360">
    <property type="term" value="P:regulation of cell shape"/>
    <property type="evidence" value="ECO:0007669"/>
    <property type="project" value="UniProtKB-KW"/>
</dbReference>
<dbReference type="SUPFAM" id="SSF53623">
    <property type="entry name" value="MurD-like peptide ligases, catalytic domain"/>
    <property type="match status" value="1"/>
</dbReference>
<keyword evidence="3 10" id="KW-0132">Cell division</keyword>
<dbReference type="KEGG" id="sdyn:Mal52_54680"/>
<evidence type="ECO:0000259" key="13">
    <source>
        <dbReference type="Pfam" id="PF02875"/>
    </source>
</evidence>
<dbReference type="Pfam" id="PF01225">
    <property type="entry name" value="Mur_ligase"/>
    <property type="match status" value="1"/>
</dbReference>
<keyword evidence="6 10" id="KW-0133">Cell shape</keyword>